<feature type="domain" description="SANT" evidence="6">
    <location>
        <begin position="1"/>
        <end position="55"/>
    </location>
</feature>
<evidence type="ECO:0000256" key="4">
    <source>
        <dbReference type="ARBA" id="ARBA00023242"/>
    </source>
</evidence>
<gene>
    <name evidence="8" type="ORF">HINF_LOCUS15544</name>
</gene>
<feature type="domain" description="HTH myb-type" evidence="7">
    <location>
        <begin position="1"/>
        <end position="55"/>
    </location>
</feature>
<comment type="caution">
    <text evidence="8">The sequence shown here is derived from an EMBL/GenBank/DDBJ whole genome shotgun (WGS) entry which is preliminary data.</text>
</comment>
<dbReference type="CDD" id="cd00167">
    <property type="entry name" value="SANT"/>
    <property type="match status" value="1"/>
</dbReference>
<dbReference type="InterPro" id="IPR009057">
    <property type="entry name" value="Homeodomain-like_sf"/>
</dbReference>
<keyword evidence="4" id="KW-0539">Nucleus</keyword>
<dbReference type="PANTHER" id="PTHR46621:SF1">
    <property type="entry name" value="SNRNA-ACTIVATING PROTEIN COMPLEX SUBUNIT 4"/>
    <property type="match status" value="1"/>
</dbReference>
<dbReference type="Gene3D" id="1.10.10.60">
    <property type="entry name" value="Homeodomain-like"/>
    <property type="match status" value="2"/>
</dbReference>
<dbReference type="InterPro" id="IPR051575">
    <property type="entry name" value="Myb-like_DNA-bd"/>
</dbReference>
<feature type="domain" description="Myb-like" evidence="5">
    <location>
        <begin position="1"/>
        <end position="51"/>
    </location>
</feature>
<keyword evidence="3" id="KW-0804">Transcription</keyword>
<dbReference type="Proteomes" id="UP001642409">
    <property type="component" value="Unassembled WGS sequence"/>
</dbReference>
<keyword evidence="9" id="KW-1185">Reference proteome</keyword>
<dbReference type="PROSITE" id="PS51294">
    <property type="entry name" value="HTH_MYB"/>
    <property type="match status" value="1"/>
</dbReference>
<accession>A0ABP1HRC8</accession>
<dbReference type="InterPro" id="IPR017930">
    <property type="entry name" value="Myb_dom"/>
</dbReference>
<reference evidence="8 9" key="1">
    <citation type="submission" date="2024-07" db="EMBL/GenBank/DDBJ databases">
        <authorList>
            <person name="Akdeniz Z."/>
        </authorList>
    </citation>
    <scope>NUCLEOTIDE SEQUENCE [LARGE SCALE GENOMIC DNA]</scope>
</reference>
<dbReference type="Pfam" id="PF00249">
    <property type="entry name" value="Myb_DNA-binding"/>
    <property type="match status" value="1"/>
</dbReference>
<dbReference type="PROSITE" id="PS51293">
    <property type="entry name" value="SANT"/>
    <property type="match status" value="1"/>
</dbReference>
<evidence type="ECO:0000259" key="7">
    <source>
        <dbReference type="PROSITE" id="PS51294"/>
    </source>
</evidence>
<dbReference type="InterPro" id="IPR001005">
    <property type="entry name" value="SANT/Myb"/>
</dbReference>
<evidence type="ECO:0000259" key="6">
    <source>
        <dbReference type="PROSITE" id="PS51293"/>
    </source>
</evidence>
<dbReference type="Pfam" id="PF13921">
    <property type="entry name" value="Myb_DNA-bind_6"/>
    <property type="match status" value="1"/>
</dbReference>
<proteinExistence type="predicted"/>
<dbReference type="SUPFAM" id="SSF46689">
    <property type="entry name" value="Homeodomain-like"/>
    <property type="match status" value="2"/>
</dbReference>
<evidence type="ECO:0000313" key="8">
    <source>
        <dbReference type="EMBL" id="CAL5998043.1"/>
    </source>
</evidence>
<sequence length="196" mass="23908">MKQQWSLQEKEKLYKLIKQLNTNKRVDWQKISTLMENRTAQQCKLQYRNVLSINKEATLNYQWTHEEGLKLLELVLEYSTQWKFIQQNYFVHLTSEQIRLKYYYLKANESQYLKMFEKEYQFSNKDMKLLSIQLQQIELCRKKLDETEQLIVNNQAIDPLDLKIYGKDTQEKRQQLQQEEIKIMQLIHQFSGKNSQ</sequence>
<protein>
    <submittedName>
        <fullName evidence="8">Myb-like_DNA-binding domain-containing protein</fullName>
    </submittedName>
</protein>
<evidence type="ECO:0000256" key="3">
    <source>
        <dbReference type="ARBA" id="ARBA00023163"/>
    </source>
</evidence>
<dbReference type="SMART" id="SM00717">
    <property type="entry name" value="SANT"/>
    <property type="match status" value="2"/>
</dbReference>
<dbReference type="PROSITE" id="PS50090">
    <property type="entry name" value="MYB_LIKE"/>
    <property type="match status" value="1"/>
</dbReference>
<keyword evidence="2" id="KW-0238">DNA-binding</keyword>
<evidence type="ECO:0000256" key="1">
    <source>
        <dbReference type="ARBA" id="ARBA00023015"/>
    </source>
</evidence>
<evidence type="ECO:0000256" key="2">
    <source>
        <dbReference type="ARBA" id="ARBA00023125"/>
    </source>
</evidence>
<organism evidence="8 9">
    <name type="scientific">Hexamita inflata</name>
    <dbReference type="NCBI Taxonomy" id="28002"/>
    <lineage>
        <taxon>Eukaryota</taxon>
        <taxon>Metamonada</taxon>
        <taxon>Diplomonadida</taxon>
        <taxon>Hexamitidae</taxon>
        <taxon>Hexamitinae</taxon>
        <taxon>Hexamita</taxon>
    </lineage>
</organism>
<dbReference type="PANTHER" id="PTHR46621">
    <property type="entry name" value="SNRNA-ACTIVATING PROTEIN COMPLEX SUBUNIT 4"/>
    <property type="match status" value="1"/>
</dbReference>
<keyword evidence="1" id="KW-0805">Transcription regulation</keyword>
<name>A0ABP1HRC8_9EUKA</name>
<dbReference type="EMBL" id="CAXDID020000037">
    <property type="protein sequence ID" value="CAL5998043.1"/>
    <property type="molecule type" value="Genomic_DNA"/>
</dbReference>
<evidence type="ECO:0000313" key="9">
    <source>
        <dbReference type="Proteomes" id="UP001642409"/>
    </source>
</evidence>
<evidence type="ECO:0000259" key="5">
    <source>
        <dbReference type="PROSITE" id="PS50090"/>
    </source>
</evidence>
<dbReference type="InterPro" id="IPR017884">
    <property type="entry name" value="SANT_dom"/>
</dbReference>